<gene>
    <name evidence="6" type="ORF">IAI60_19425</name>
</gene>
<evidence type="ECO:0000256" key="3">
    <source>
        <dbReference type="ARBA" id="ARBA00022448"/>
    </source>
</evidence>
<dbReference type="Proteomes" id="UP001518990">
    <property type="component" value="Unassembled WGS sequence"/>
</dbReference>
<keyword evidence="3" id="KW-0813">Transport</keyword>
<evidence type="ECO:0000256" key="4">
    <source>
        <dbReference type="ARBA" id="ARBA00022729"/>
    </source>
</evidence>
<dbReference type="InterPro" id="IPR006059">
    <property type="entry name" value="SBP"/>
</dbReference>
<dbReference type="EMBL" id="JACTNF010000030">
    <property type="protein sequence ID" value="MBO1076791.1"/>
    <property type="molecule type" value="Genomic_DNA"/>
</dbReference>
<dbReference type="Gene3D" id="3.40.190.10">
    <property type="entry name" value="Periplasmic binding protein-like II"/>
    <property type="match status" value="2"/>
</dbReference>
<evidence type="ECO:0000313" key="7">
    <source>
        <dbReference type="Proteomes" id="UP001518990"/>
    </source>
</evidence>
<reference evidence="6 7" key="1">
    <citation type="submission" date="2020-09" db="EMBL/GenBank/DDBJ databases">
        <title>Roseomonas.</title>
        <authorList>
            <person name="Zhu W."/>
        </authorList>
    </citation>
    <scope>NUCLEOTIDE SEQUENCE [LARGE SCALE GENOMIC DNA]</scope>
    <source>
        <strain evidence="6 7">1311</strain>
    </source>
</reference>
<comment type="caution">
    <text evidence="6">The sequence shown here is derived from an EMBL/GenBank/DDBJ whole genome shotgun (WGS) entry which is preliminary data.</text>
</comment>
<dbReference type="PANTHER" id="PTHR30006:SF3">
    <property type="entry name" value="THIAMINE-BINDING PERIPLASMIC PROTEIN"/>
    <property type="match status" value="1"/>
</dbReference>
<accession>A0ABS3KKD0</accession>
<sequence>MDRIQSFAEDSAAILTQEHRAGRVSRRELLAGMAAMGLAATAPGFARAQARPEVVVANFGGEAVPAFREAFEVPYKAAGGRMVIDGSGPSNGKIKTMVQARNVAWDVADSGVAGTGELGPLGLLEEIDYSIVDRNKVDPEFAYKYGVANYMFSIVMAWDSKKIPGKPTLADFFDIKKYPGRRMLRRNNQAMLELALLADGVPADKLYPLDLDRAFKKLATIKEHCLYWNSGAESQSLLRDGECVMGLLWNTRANLLKRETNGQIDYTFNQALLQPGLWVVPKGNPAGKEAMRAIAAMQAPEGQVKLLASMGNGPANPAASALVPDALKPINPSDPANVAVQAKIDAGWYEKHGAAAMQRFLDSISA</sequence>
<dbReference type="Pfam" id="PF13416">
    <property type="entry name" value="SBP_bac_8"/>
    <property type="match status" value="1"/>
</dbReference>
<name>A0ABS3KKD0_9PROT</name>
<evidence type="ECO:0000313" key="6">
    <source>
        <dbReference type="EMBL" id="MBO1076791.1"/>
    </source>
</evidence>
<dbReference type="InterPro" id="IPR006311">
    <property type="entry name" value="TAT_signal"/>
</dbReference>
<comment type="similarity">
    <text evidence="2">Belongs to the bacterial solute-binding protein 1 family.</text>
</comment>
<evidence type="ECO:0000256" key="5">
    <source>
        <dbReference type="ARBA" id="ARBA00022764"/>
    </source>
</evidence>
<dbReference type="PROSITE" id="PS51318">
    <property type="entry name" value="TAT"/>
    <property type="match status" value="1"/>
</dbReference>
<dbReference type="RefSeq" id="WP_207450185.1">
    <property type="nucleotide sequence ID" value="NZ_CP061091.1"/>
</dbReference>
<comment type="subcellular location">
    <subcellularLocation>
        <location evidence="1">Periplasm</location>
    </subcellularLocation>
</comment>
<dbReference type="SUPFAM" id="SSF53850">
    <property type="entry name" value="Periplasmic binding protein-like II"/>
    <property type="match status" value="1"/>
</dbReference>
<keyword evidence="4" id="KW-0732">Signal</keyword>
<evidence type="ECO:0000256" key="1">
    <source>
        <dbReference type="ARBA" id="ARBA00004418"/>
    </source>
</evidence>
<dbReference type="CDD" id="cd13589">
    <property type="entry name" value="PBP2_polyamine_RpCGA009"/>
    <property type="match status" value="1"/>
</dbReference>
<evidence type="ECO:0000256" key="2">
    <source>
        <dbReference type="ARBA" id="ARBA00008520"/>
    </source>
</evidence>
<dbReference type="PANTHER" id="PTHR30006">
    <property type="entry name" value="THIAMINE-BINDING PERIPLASMIC PROTEIN-RELATED"/>
    <property type="match status" value="1"/>
</dbReference>
<keyword evidence="5" id="KW-0574">Periplasm</keyword>
<protein>
    <submittedName>
        <fullName evidence="6">ABC transporter substrate-binding protein</fullName>
    </submittedName>
</protein>
<organism evidence="6 7">
    <name type="scientific">Roseomonas marmotae</name>
    <dbReference type="NCBI Taxonomy" id="2768161"/>
    <lineage>
        <taxon>Bacteria</taxon>
        <taxon>Pseudomonadati</taxon>
        <taxon>Pseudomonadota</taxon>
        <taxon>Alphaproteobacteria</taxon>
        <taxon>Acetobacterales</taxon>
        <taxon>Roseomonadaceae</taxon>
        <taxon>Roseomonas</taxon>
    </lineage>
</organism>
<proteinExistence type="inferred from homology"/>
<keyword evidence="7" id="KW-1185">Reference proteome</keyword>